<proteinExistence type="predicted"/>
<feature type="domain" description="Sialidase" evidence="3">
    <location>
        <begin position="60"/>
        <end position="252"/>
    </location>
</feature>
<keyword evidence="2" id="KW-0732">Signal</keyword>
<evidence type="ECO:0000313" key="5">
    <source>
        <dbReference type="Proteomes" id="UP000653797"/>
    </source>
</evidence>
<dbReference type="Gene3D" id="2.120.10.10">
    <property type="match status" value="1"/>
</dbReference>
<dbReference type="InterPro" id="IPR011040">
    <property type="entry name" value="Sialidase"/>
</dbReference>
<keyword evidence="5" id="KW-1185">Reference proteome</keyword>
<feature type="signal peptide" evidence="2">
    <location>
        <begin position="1"/>
        <end position="21"/>
    </location>
</feature>
<evidence type="ECO:0000259" key="3">
    <source>
        <dbReference type="Pfam" id="PF13088"/>
    </source>
</evidence>
<feature type="chain" id="PRO_5037610045" evidence="2">
    <location>
        <begin position="22"/>
        <end position="403"/>
    </location>
</feature>
<organism evidence="4 5">
    <name type="scientific">Spirosoma validum</name>
    <dbReference type="NCBI Taxonomy" id="2771355"/>
    <lineage>
        <taxon>Bacteria</taxon>
        <taxon>Pseudomonadati</taxon>
        <taxon>Bacteroidota</taxon>
        <taxon>Cytophagia</taxon>
        <taxon>Cytophagales</taxon>
        <taxon>Cytophagaceae</taxon>
        <taxon>Spirosoma</taxon>
    </lineage>
</organism>
<dbReference type="EMBL" id="JACXAA010000012">
    <property type="protein sequence ID" value="MBD2756478.1"/>
    <property type="molecule type" value="Genomic_DNA"/>
</dbReference>
<dbReference type="CDD" id="cd15482">
    <property type="entry name" value="Sialidase_non-viral"/>
    <property type="match status" value="1"/>
</dbReference>
<sequence length="403" mass="43845">MTYSFLFSILGWLLVLLPATETTVSDSQFVGAVPRLTTDAAGNPLLSWVEKAGDKGASFYFAVSKDGGQTFGSKIQVKAPSTISSHAEGMPKIAVKADGTLLAVFEVPRPTPESRFAGDLLYTMSTDNGKTWMEPKPIHQDASPGKSHSFSDLTRLPNGEIGAVWLDEKRPGQEGRPVVFARTTKEQGFGGAVLVDENACQCCRTNVFVDAQKRIHLTYRDLQSAKGGEVAYRDISTSISSDGGKSFSKPKVVFADRWQVNACPHAGPVVAQLGNDVLTTWFSGKEDAIGLRLARRDSDKLVSSVFSDRARHPQIASNGQRLMWVWDESISRDGSGEMGSFVQRIGMRTFDGNVVSPTTYLTSDSVNATYPAVMITKTGTLVAYEQVTEKENPVITFRLLTNL</sequence>
<dbReference type="SUPFAM" id="SSF50939">
    <property type="entry name" value="Sialidases"/>
    <property type="match status" value="1"/>
</dbReference>
<dbReference type="Pfam" id="PF13088">
    <property type="entry name" value="BNR_2"/>
    <property type="match status" value="1"/>
</dbReference>
<comment type="caution">
    <text evidence="4">The sequence shown here is derived from an EMBL/GenBank/DDBJ whole genome shotgun (WGS) entry which is preliminary data.</text>
</comment>
<dbReference type="Proteomes" id="UP000653797">
    <property type="component" value="Unassembled WGS sequence"/>
</dbReference>
<dbReference type="RefSeq" id="WP_191042094.1">
    <property type="nucleotide sequence ID" value="NZ_JACXAA010000012.1"/>
</dbReference>
<gene>
    <name evidence="4" type="ORF">IC230_26555</name>
</gene>
<name>A0A927B726_9BACT</name>
<evidence type="ECO:0000256" key="1">
    <source>
        <dbReference type="SAM" id="MobiDB-lite"/>
    </source>
</evidence>
<reference evidence="4" key="1">
    <citation type="submission" date="2020-09" db="EMBL/GenBank/DDBJ databases">
        <authorList>
            <person name="Kim M.K."/>
        </authorList>
    </citation>
    <scope>NUCLEOTIDE SEQUENCE</scope>
    <source>
        <strain evidence="4">BT704</strain>
    </source>
</reference>
<dbReference type="InterPro" id="IPR036278">
    <property type="entry name" value="Sialidase_sf"/>
</dbReference>
<evidence type="ECO:0000313" key="4">
    <source>
        <dbReference type="EMBL" id="MBD2756478.1"/>
    </source>
</evidence>
<feature type="region of interest" description="Disordered" evidence="1">
    <location>
        <begin position="134"/>
        <end position="153"/>
    </location>
</feature>
<dbReference type="AlphaFoldDB" id="A0A927B726"/>
<evidence type="ECO:0000256" key="2">
    <source>
        <dbReference type="SAM" id="SignalP"/>
    </source>
</evidence>
<protein>
    <submittedName>
        <fullName evidence="4">Exo-alpha-sialidase</fullName>
    </submittedName>
</protein>
<accession>A0A927B726</accession>